<gene>
    <name evidence="1" type="ORF">G6F64_003391</name>
</gene>
<evidence type="ECO:0000313" key="1">
    <source>
        <dbReference type="EMBL" id="KAG1311984.1"/>
    </source>
</evidence>
<evidence type="ECO:0008006" key="3">
    <source>
        <dbReference type="Google" id="ProtNLM"/>
    </source>
</evidence>
<keyword evidence="2" id="KW-1185">Reference proteome</keyword>
<comment type="caution">
    <text evidence="1">The sequence shown here is derived from an EMBL/GenBank/DDBJ whole genome shotgun (WGS) entry which is preliminary data.</text>
</comment>
<dbReference type="Gene3D" id="3.80.10.10">
    <property type="entry name" value="Ribonuclease Inhibitor"/>
    <property type="match status" value="1"/>
</dbReference>
<sequence length="315" mass="36598">MIEETKEPWTALMNHTNKQRMYPFRSRLVKLLNESRQAHLFFHLRIRHLAIDFLSSEANDKVSTIQSSVSSTIEILKHCPNIEQLDILYDASFSSFDSHLFSSSVAHLGRYIQYNNTCHIKRLDLVGYNPMQRCPCCAGKVWDAYLSPLLRSLHHLQVLVLQYVLPSSQVFEALAHSTQLVKIVFYKSIINLPVRREKQSNYIRSRRTTISQVPDALWKRVKSIEIYEDIDECASWHTHRYLLELAGHVGYGLESFVLHFGTKEENERRLGCLETEQKTCHHFNFSQTSPLLKLKTKCGESLRRISLVNVPEVLL</sequence>
<dbReference type="AlphaFoldDB" id="A0A9P7BUZ9"/>
<dbReference type="EMBL" id="JAANQT010000329">
    <property type="protein sequence ID" value="KAG1311984.1"/>
    <property type="molecule type" value="Genomic_DNA"/>
</dbReference>
<reference evidence="1" key="1">
    <citation type="journal article" date="2020" name="Microb. Genom.">
        <title>Genetic diversity of clinical and environmental Mucorales isolates obtained from an investigation of mucormycosis cases among solid organ transplant recipients.</title>
        <authorList>
            <person name="Nguyen M.H."/>
            <person name="Kaul D."/>
            <person name="Muto C."/>
            <person name="Cheng S.J."/>
            <person name="Richter R.A."/>
            <person name="Bruno V.M."/>
            <person name="Liu G."/>
            <person name="Beyhan S."/>
            <person name="Sundermann A.J."/>
            <person name="Mounaud S."/>
            <person name="Pasculle A.W."/>
            <person name="Nierman W.C."/>
            <person name="Driscoll E."/>
            <person name="Cumbie R."/>
            <person name="Clancy C.J."/>
            <person name="Dupont C.L."/>
        </authorList>
    </citation>
    <scope>NUCLEOTIDE SEQUENCE</scope>
    <source>
        <strain evidence="1">GL11</strain>
    </source>
</reference>
<accession>A0A9P7BUZ9</accession>
<dbReference type="Proteomes" id="UP000716291">
    <property type="component" value="Unassembled WGS sequence"/>
</dbReference>
<name>A0A9P7BUZ9_RHIOR</name>
<proteinExistence type="predicted"/>
<dbReference type="InterPro" id="IPR032675">
    <property type="entry name" value="LRR_dom_sf"/>
</dbReference>
<protein>
    <recommendedName>
        <fullName evidence="3">F-box domain-containing protein</fullName>
    </recommendedName>
</protein>
<dbReference type="SUPFAM" id="SSF52047">
    <property type="entry name" value="RNI-like"/>
    <property type="match status" value="1"/>
</dbReference>
<evidence type="ECO:0000313" key="2">
    <source>
        <dbReference type="Proteomes" id="UP000716291"/>
    </source>
</evidence>
<organism evidence="1 2">
    <name type="scientific">Rhizopus oryzae</name>
    <name type="common">Mucormycosis agent</name>
    <name type="synonym">Rhizopus arrhizus var. delemar</name>
    <dbReference type="NCBI Taxonomy" id="64495"/>
    <lineage>
        <taxon>Eukaryota</taxon>
        <taxon>Fungi</taxon>
        <taxon>Fungi incertae sedis</taxon>
        <taxon>Mucoromycota</taxon>
        <taxon>Mucoromycotina</taxon>
        <taxon>Mucoromycetes</taxon>
        <taxon>Mucorales</taxon>
        <taxon>Mucorineae</taxon>
        <taxon>Rhizopodaceae</taxon>
        <taxon>Rhizopus</taxon>
    </lineage>
</organism>